<gene>
    <name evidence="2" type="ORF">FN846DRAFT_892997</name>
</gene>
<dbReference type="InParanoid" id="A0A5J5EML3"/>
<reference evidence="2 3" key="1">
    <citation type="submission" date="2019-09" db="EMBL/GenBank/DDBJ databases">
        <title>Draft genome of the ectomycorrhizal ascomycete Sphaerosporella brunnea.</title>
        <authorList>
            <consortium name="DOE Joint Genome Institute"/>
            <person name="Benucci G.M."/>
            <person name="Marozzi G."/>
            <person name="Antonielli L."/>
            <person name="Sanchez S."/>
            <person name="Marco P."/>
            <person name="Wang X."/>
            <person name="Falini L.B."/>
            <person name="Barry K."/>
            <person name="Haridas S."/>
            <person name="Lipzen A."/>
            <person name="Labutti K."/>
            <person name="Grigoriev I.V."/>
            <person name="Murat C."/>
            <person name="Martin F."/>
            <person name="Albertini E."/>
            <person name="Donnini D."/>
            <person name="Bonito G."/>
        </authorList>
    </citation>
    <scope>NUCLEOTIDE SEQUENCE [LARGE SCALE GENOMIC DNA]</scope>
    <source>
        <strain evidence="2 3">Sb_GMNB300</strain>
    </source>
</reference>
<keyword evidence="3" id="KW-1185">Reference proteome</keyword>
<evidence type="ECO:0000256" key="1">
    <source>
        <dbReference type="SAM" id="MobiDB-lite"/>
    </source>
</evidence>
<feature type="compositionally biased region" description="Basic and acidic residues" evidence="1">
    <location>
        <begin position="101"/>
        <end position="110"/>
    </location>
</feature>
<evidence type="ECO:0000313" key="3">
    <source>
        <dbReference type="Proteomes" id="UP000326924"/>
    </source>
</evidence>
<comment type="caution">
    <text evidence="2">The sequence shown here is derived from an EMBL/GenBank/DDBJ whole genome shotgun (WGS) entry which is preliminary data.</text>
</comment>
<organism evidence="2 3">
    <name type="scientific">Sphaerosporella brunnea</name>
    <dbReference type="NCBI Taxonomy" id="1250544"/>
    <lineage>
        <taxon>Eukaryota</taxon>
        <taxon>Fungi</taxon>
        <taxon>Dikarya</taxon>
        <taxon>Ascomycota</taxon>
        <taxon>Pezizomycotina</taxon>
        <taxon>Pezizomycetes</taxon>
        <taxon>Pezizales</taxon>
        <taxon>Pyronemataceae</taxon>
        <taxon>Sphaerosporella</taxon>
    </lineage>
</organism>
<name>A0A5J5EML3_9PEZI</name>
<protein>
    <submittedName>
        <fullName evidence="2">Uncharacterized protein</fullName>
    </submittedName>
</protein>
<feature type="compositionally biased region" description="Polar residues" evidence="1">
    <location>
        <begin position="383"/>
        <end position="400"/>
    </location>
</feature>
<feature type="region of interest" description="Disordered" evidence="1">
    <location>
        <begin position="378"/>
        <end position="400"/>
    </location>
</feature>
<dbReference type="Proteomes" id="UP000326924">
    <property type="component" value="Unassembled WGS sequence"/>
</dbReference>
<accession>A0A5J5EML3</accession>
<proteinExistence type="predicted"/>
<dbReference type="EMBL" id="VXIS01000195">
    <property type="protein sequence ID" value="KAA8897632.1"/>
    <property type="molecule type" value="Genomic_DNA"/>
</dbReference>
<sequence>MERPLPACSQQYADPDDLWHDWLNAPDLFAMVRYEYKVQSGFGLQKLHKPETHSMFGIFNFTVHKIKFGNTSDRILRCSCNIRGHSTPSRVRRRRAARSRSWQDRKHDSLETFQSPEERAAYENRLVTAPRNGAALARLPVWNSIQASFQSQGLSATAARPIQATKVWWPTSTFGAIQAGPELPIEPERPHEKKIYYPMCGSRLCFYIHTPKLTEQTTKTKTSCFPTKQDRLPQKMTSINDNEAQQPAIDDDEILEYLRPGTYPVPNLKAPRTTRNSKAQGQKAAKEANDLLLRTLESIHPPANVYNWCGGDISYTTPTEWMFRGASTLAIIFRPELYLPLADREEFDPIDDLLDGLWAEKFAQEEQVAQGQLEGWAQGRSVRASTRRSAPTAVSGSVRN</sequence>
<feature type="region of interest" description="Disordered" evidence="1">
    <location>
        <begin position="89"/>
        <end position="110"/>
    </location>
</feature>
<evidence type="ECO:0000313" key="2">
    <source>
        <dbReference type="EMBL" id="KAA8897632.1"/>
    </source>
</evidence>
<dbReference type="AlphaFoldDB" id="A0A5J5EML3"/>